<sequence>MGYIYEPLRTKHSIRLIKLLGRTPTGLVSCTLEQYEIDRAPPYRALSYYWGSPAPTDEISLGSEGSLMIHKNLWHFLDQMVLDNRAGHYWTDALCIDQKSVEEKNHQVAYMGEVYRQAREVIMWLGRERRAQDSMSILFEHVAMSPRHRCGRQRDLADLLAVPYWKRLWVVQEIALARSVLVICGSVSLRKKDFTTALIRCAEDTYTYFQDQWVNLQASRTEQRDSDIGPPATVSQVLRLVTLERKQQPLWQLISTFSQGICSDPRDKVFGLLGLRSLPHLRSTMAEGSPIMVDYHRSLNDMFWDVIFNCPVPEDKMQNFILELSRNMSISLDRIPSSLGDYVSRRDTSSPLTQTRDTALQTRTTALHIARTIKPLLTAPYSSEDVYGHDAYSELVSR</sequence>
<keyword evidence="3" id="KW-1185">Reference proteome</keyword>
<dbReference type="PANTHER" id="PTHR24148">
    <property type="entry name" value="ANKYRIN REPEAT DOMAIN-CONTAINING PROTEIN 39 HOMOLOG-RELATED"/>
    <property type="match status" value="1"/>
</dbReference>
<dbReference type="InterPro" id="IPR052895">
    <property type="entry name" value="HetReg/Transcr_Mod"/>
</dbReference>
<evidence type="ECO:0000313" key="3">
    <source>
        <dbReference type="Proteomes" id="UP001172673"/>
    </source>
</evidence>
<dbReference type="EMBL" id="JAPDRK010000004">
    <property type="protein sequence ID" value="KAJ9613059.1"/>
    <property type="molecule type" value="Genomic_DNA"/>
</dbReference>
<name>A0AA38XHD8_9EURO</name>
<dbReference type="AlphaFoldDB" id="A0AA38XHD8"/>
<feature type="domain" description="Heterokaryon incompatibility" evidence="1">
    <location>
        <begin position="43"/>
        <end position="173"/>
    </location>
</feature>
<gene>
    <name evidence="2" type="ORF">H2200_003000</name>
</gene>
<accession>A0AA38XHD8</accession>
<evidence type="ECO:0000259" key="1">
    <source>
        <dbReference type="Pfam" id="PF06985"/>
    </source>
</evidence>
<organism evidence="2 3">
    <name type="scientific">Cladophialophora chaetospira</name>
    <dbReference type="NCBI Taxonomy" id="386627"/>
    <lineage>
        <taxon>Eukaryota</taxon>
        <taxon>Fungi</taxon>
        <taxon>Dikarya</taxon>
        <taxon>Ascomycota</taxon>
        <taxon>Pezizomycotina</taxon>
        <taxon>Eurotiomycetes</taxon>
        <taxon>Chaetothyriomycetidae</taxon>
        <taxon>Chaetothyriales</taxon>
        <taxon>Herpotrichiellaceae</taxon>
        <taxon>Cladophialophora</taxon>
    </lineage>
</organism>
<dbReference type="Proteomes" id="UP001172673">
    <property type="component" value="Unassembled WGS sequence"/>
</dbReference>
<proteinExistence type="predicted"/>
<evidence type="ECO:0000313" key="2">
    <source>
        <dbReference type="EMBL" id="KAJ9613059.1"/>
    </source>
</evidence>
<protein>
    <recommendedName>
        <fullName evidence="1">Heterokaryon incompatibility domain-containing protein</fullName>
    </recommendedName>
</protein>
<dbReference type="Pfam" id="PF06985">
    <property type="entry name" value="HET"/>
    <property type="match status" value="1"/>
</dbReference>
<dbReference type="InterPro" id="IPR010730">
    <property type="entry name" value="HET"/>
</dbReference>
<dbReference type="PANTHER" id="PTHR24148:SF73">
    <property type="entry name" value="HET DOMAIN PROTEIN (AFU_ORTHOLOGUE AFUA_8G01020)"/>
    <property type="match status" value="1"/>
</dbReference>
<comment type="caution">
    <text evidence="2">The sequence shown here is derived from an EMBL/GenBank/DDBJ whole genome shotgun (WGS) entry which is preliminary data.</text>
</comment>
<reference evidence="2" key="1">
    <citation type="submission" date="2022-10" db="EMBL/GenBank/DDBJ databases">
        <title>Culturing micro-colonial fungi from biological soil crusts in the Mojave desert and describing Neophaeococcomyces mojavensis, and introducing the new genera and species Taxawa tesnikishii.</title>
        <authorList>
            <person name="Kurbessoian T."/>
            <person name="Stajich J.E."/>
        </authorList>
    </citation>
    <scope>NUCLEOTIDE SEQUENCE</scope>
    <source>
        <strain evidence="2">TK_41</strain>
    </source>
</reference>